<comment type="caution">
    <text evidence="1">The sequence shown here is derived from an EMBL/GenBank/DDBJ whole genome shotgun (WGS) entry which is preliminary data.</text>
</comment>
<sequence>MDDTLMPSSPRHHARLSTRTDNGSLMPAAAANDVPAICRICRAEATETEPLFYPCKCSGSIKFVHQECLMEWLSHSHKKYCELCKTSFRFTKLYAPDMPKSLPVHVFIEHMAKYLFRNLLVWLRAVLAISIWICWLPLFMRAVWSFMFWISDEGLGASLSSLRNEQASWQSSLYDIIAGQCSASPLVEKTTTTLAEAAAVMKHLATVKDGVASLAVKSVGYGADLGTDMDAWKSYMDENGTVTTVYEFDMPGASLLSNVTFLRTLTQSHRVNRAVMSIIEGQIITILVIVCFILIILKEIMPLQHLTQTSCRTSLATEMQRRVRRSTILAMS</sequence>
<organism evidence="1 2">
    <name type="scientific">Zarea fungicola</name>
    <dbReference type="NCBI Taxonomy" id="93591"/>
    <lineage>
        <taxon>Eukaryota</taxon>
        <taxon>Fungi</taxon>
        <taxon>Dikarya</taxon>
        <taxon>Ascomycota</taxon>
        <taxon>Pezizomycotina</taxon>
        <taxon>Sordariomycetes</taxon>
        <taxon>Hypocreomycetidae</taxon>
        <taxon>Hypocreales</taxon>
        <taxon>Cordycipitaceae</taxon>
        <taxon>Zarea</taxon>
    </lineage>
</organism>
<keyword evidence="2" id="KW-1185">Reference proteome</keyword>
<accession>A0ACC1MES1</accession>
<evidence type="ECO:0000313" key="1">
    <source>
        <dbReference type="EMBL" id="KAJ2965164.1"/>
    </source>
</evidence>
<dbReference type="Proteomes" id="UP001143910">
    <property type="component" value="Unassembled WGS sequence"/>
</dbReference>
<name>A0ACC1MES1_9HYPO</name>
<dbReference type="EMBL" id="JANJQO010003110">
    <property type="protein sequence ID" value="KAJ2965164.1"/>
    <property type="molecule type" value="Genomic_DNA"/>
</dbReference>
<proteinExistence type="predicted"/>
<gene>
    <name evidence="1" type="ORF">NQ176_g10754</name>
</gene>
<reference evidence="1" key="1">
    <citation type="submission" date="2022-08" db="EMBL/GenBank/DDBJ databases">
        <title>Genome Sequence of Lecanicillium fungicola.</title>
        <authorList>
            <person name="Buettner E."/>
        </authorList>
    </citation>
    <scope>NUCLEOTIDE SEQUENCE</scope>
    <source>
        <strain evidence="1">Babe33</strain>
    </source>
</reference>
<protein>
    <submittedName>
        <fullName evidence="1">Uncharacterized protein</fullName>
    </submittedName>
</protein>
<evidence type="ECO:0000313" key="2">
    <source>
        <dbReference type="Proteomes" id="UP001143910"/>
    </source>
</evidence>